<evidence type="ECO:0000259" key="9">
    <source>
        <dbReference type="SMART" id="SM01002"/>
    </source>
</evidence>
<protein>
    <recommendedName>
        <fullName evidence="3">proton-translocating NAD(P)(+) transhydrogenase</fullName>
        <ecNumber evidence="3">7.1.1.1</ecNumber>
    </recommendedName>
</protein>
<evidence type="ECO:0000256" key="3">
    <source>
        <dbReference type="ARBA" id="ARBA00012943"/>
    </source>
</evidence>
<evidence type="ECO:0000313" key="11">
    <source>
        <dbReference type="EMBL" id="TVU73987.1"/>
    </source>
</evidence>
<evidence type="ECO:0000256" key="8">
    <source>
        <dbReference type="ARBA" id="ARBA00048202"/>
    </source>
</evidence>
<dbReference type="Gene3D" id="3.40.50.720">
    <property type="entry name" value="NAD(P)-binding Rossmann-like Domain"/>
    <property type="match status" value="2"/>
</dbReference>
<evidence type="ECO:0000259" key="10">
    <source>
        <dbReference type="SMART" id="SM01003"/>
    </source>
</evidence>
<dbReference type="EMBL" id="VNFH01000001">
    <property type="protein sequence ID" value="TVU73987.1"/>
    <property type="molecule type" value="Genomic_DNA"/>
</dbReference>
<feature type="domain" description="Alanine dehydrogenase/pyridine nucleotide transhydrogenase NAD(H)-binding" evidence="9">
    <location>
        <begin position="162"/>
        <end position="324"/>
    </location>
</feature>
<dbReference type="GO" id="GO:0016491">
    <property type="term" value="F:oxidoreductase activity"/>
    <property type="evidence" value="ECO:0007669"/>
    <property type="project" value="InterPro"/>
</dbReference>
<evidence type="ECO:0000256" key="6">
    <source>
        <dbReference type="ARBA" id="ARBA00022967"/>
    </source>
</evidence>
<dbReference type="GO" id="GO:0008750">
    <property type="term" value="F:proton-translocating NAD(P)+ transhydrogenase activity"/>
    <property type="evidence" value="ECO:0007669"/>
    <property type="project" value="UniProtKB-EC"/>
</dbReference>
<dbReference type="AlphaFoldDB" id="A0A558HXY9"/>
<sequence>MRALDGAVDVLARGECRVALDPITAGKLARHLDRELKDDSATLVHVESGAGRHAHFEDDAYSAQPGVAVVAEDDIAAARAAADLVLCVRAPSEAQIAEFREGAVIVALMTPYQNPQLITTLATQGLTSLCMEFVPRISRAQSMDALSSQAAVAGYHAALLAANESSVFFPMLTTAAGTVRPARVIVVGAGVAGLQAIATAKRLGAQVWAYDIRAAAREQVESLGARMIDTGVDASGEGGYARELTDDERAQQAEALARHMSDAHVVISTAAIPGRPSPRIISREMVEGMQPGAVLVDLAAEGGGNCEMTRPGERVEHGGVTVLGPLDMASSLSVNASEMYAKNLFNLLTPFMKDGELVLDFEDAVLGPMRLTEGGRITHDDVRARAEDAS</sequence>
<dbReference type="PANTHER" id="PTHR10160:SF19">
    <property type="entry name" value="PROTON-TRANSLOCATING NAD(P)(+) TRANSHYDROGENASE"/>
    <property type="match status" value="1"/>
</dbReference>
<dbReference type="OrthoDB" id="9804592at2"/>
<comment type="function">
    <text evidence="1">The transhydrogenation between NADH and NADP is coupled to respiration and ATP hydrolysis and functions as a proton pump across the membrane.</text>
</comment>
<dbReference type="Pfam" id="PF01262">
    <property type="entry name" value="AlaDh_PNT_C"/>
    <property type="match status" value="1"/>
</dbReference>
<dbReference type="InterPro" id="IPR007698">
    <property type="entry name" value="AlaDH/PNT_NAD(H)-bd"/>
</dbReference>
<dbReference type="SMART" id="SM01003">
    <property type="entry name" value="AlaDh_PNT_N"/>
    <property type="match status" value="1"/>
</dbReference>
<accession>A0A558HXY9</accession>
<name>A0A558HXY9_9GAMM</name>
<proteinExistence type="inferred from homology"/>
<evidence type="ECO:0000256" key="5">
    <source>
        <dbReference type="ARBA" id="ARBA00022857"/>
    </source>
</evidence>
<evidence type="ECO:0000256" key="2">
    <source>
        <dbReference type="ARBA" id="ARBA00005689"/>
    </source>
</evidence>
<dbReference type="SUPFAM" id="SSF52283">
    <property type="entry name" value="Formate/glycerate dehydrogenase catalytic domain-like"/>
    <property type="match status" value="1"/>
</dbReference>
<keyword evidence="4" id="KW-0547">Nucleotide-binding</keyword>
<evidence type="ECO:0000313" key="12">
    <source>
        <dbReference type="Proteomes" id="UP000319941"/>
    </source>
</evidence>
<dbReference type="Pfam" id="PF05222">
    <property type="entry name" value="AlaDh_PNT_N"/>
    <property type="match status" value="1"/>
</dbReference>
<evidence type="ECO:0000256" key="1">
    <source>
        <dbReference type="ARBA" id="ARBA00003943"/>
    </source>
</evidence>
<dbReference type="STRING" id="553385.GCA_000591415_00109"/>
<keyword evidence="12" id="KW-1185">Reference proteome</keyword>
<dbReference type="GO" id="GO:0006740">
    <property type="term" value="P:NADPH regeneration"/>
    <property type="evidence" value="ECO:0007669"/>
    <property type="project" value="TreeGrafter"/>
</dbReference>
<dbReference type="GO" id="GO:0050661">
    <property type="term" value="F:NADP binding"/>
    <property type="evidence" value="ECO:0007669"/>
    <property type="project" value="TreeGrafter"/>
</dbReference>
<dbReference type="InterPro" id="IPR008143">
    <property type="entry name" value="Ala_DH/PNT_CS2"/>
</dbReference>
<dbReference type="InterPro" id="IPR036291">
    <property type="entry name" value="NAD(P)-bd_dom_sf"/>
</dbReference>
<comment type="caution">
    <text evidence="11">The sequence shown here is derived from an EMBL/GenBank/DDBJ whole genome shotgun (WGS) entry which is preliminary data.</text>
</comment>
<dbReference type="SUPFAM" id="SSF51735">
    <property type="entry name" value="NAD(P)-binding Rossmann-fold domains"/>
    <property type="match status" value="1"/>
</dbReference>
<dbReference type="PROSITE" id="PS00837">
    <property type="entry name" value="ALADH_PNT_2"/>
    <property type="match status" value="1"/>
</dbReference>
<comment type="similarity">
    <text evidence="2">Belongs to the AlaDH/PNT family.</text>
</comment>
<keyword evidence="7" id="KW-0520">NAD</keyword>
<dbReference type="InterPro" id="IPR007886">
    <property type="entry name" value="AlaDH/PNT_N"/>
</dbReference>
<dbReference type="CDD" id="cd05304">
    <property type="entry name" value="Rubrum_tdh"/>
    <property type="match status" value="1"/>
</dbReference>
<gene>
    <name evidence="11" type="ORF">FQP86_00890</name>
</gene>
<comment type="catalytic activity">
    <reaction evidence="8">
        <text>NAD(+) + NADPH + H(+)(in) = NADH + NADP(+) + H(+)(out)</text>
        <dbReference type="Rhea" id="RHEA:47992"/>
        <dbReference type="ChEBI" id="CHEBI:15378"/>
        <dbReference type="ChEBI" id="CHEBI:57540"/>
        <dbReference type="ChEBI" id="CHEBI:57783"/>
        <dbReference type="ChEBI" id="CHEBI:57945"/>
        <dbReference type="ChEBI" id="CHEBI:58349"/>
        <dbReference type="EC" id="7.1.1.1"/>
    </reaction>
</comment>
<evidence type="ECO:0000256" key="4">
    <source>
        <dbReference type="ARBA" id="ARBA00022741"/>
    </source>
</evidence>
<dbReference type="Proteomes" id="UP000319941">
    <property type="component" value="Unassembled WGS sequence"/>
</dbReference>
<dbReference type="EC" id="7.1.1.1" evidence="3"/>
<keyword evidence="5" id="KW-0521">NADP</keyword>
<feature type="domain" description="Alanine dehydrogenase/pyridine nucleotide transhydrogenase N-terminal" evidence="10">
    <location>
        <begin position="6"/>
        <end position="153"/>
    </location>
</feature>
<keyword evidence="6" id="KW-1278">Translocase</keyword>
<dbReference type="GO" id="GO:0005886">
    <property type="term" value="C:plasma membrane"/>
    <property type="evidence" value="ECO:0007669"/>
    <property type="project" value="TreeGrafter"/>
</dbReference>
<dbReference type="PANTHER" id="PTHR10160">
    <property type="entry name" value="NAD(P) TRANSHYDROGENASE"/>
    <property type="match status" value="1"/>
</dbReference>
<dbReference type="SMART" id="SM01002">
    <property type="entry name" value="AlaDh_PNT_C"/>
    <property type="match status" value="1"/>
</dbReference>
<evidence type="ECO:0000256" key="7">
    <source>
        <dbReference type="ARBA" id="ARBA00023027"/>
    </source>
</evidence>
<organism evidence="11 12">
    <name type="scientific">Cobetia crustatorum</name>
    <dbReference type="NCBI Taxonomy" id="553385"/>
    <lineage>
        <taxon>Bacteria</taxon>
        <taxon>Pseudomonadati</taxon>
        <taxon>Pseudomonadota</taxon>
        <taxon>Gammaproteobacteria</taxon>
        <taxon>Oceanospirillales</taxon>
        <taxon>Halomonadaceae</taxon>
        <taxon>Cobetia</taxon>
    </lineage>
</organism>
<reference evidence="11 12" key="1">
    <citation type="submission" date="2019-07" db="EMBL/GenBank/DDBJ databases">
        <title>Diversity of Bacteria from Kongsfjorden, Arctic.</title>
        <authorList>
            <person name="Yu Y."/>
        </authorList>
    </citation>
    <scope>NUCLEOTIDE SEQUENCE [LARGE SCALE GENOMIC DNA]</scope>
    <source>
        <strain evidence="11 12">SM1923</strain>
    </source>
</reference>